<protein>
    <submittedName>
        <fullName evidence="1">Uncharacterized protein</fullName>
    </submittedName>
</protein>
<sequence>MIIYYSQMLAIPFTQSLSCESPFILLFKCNGPRACDQTLPGSPAASITDTMPNRVIVSCTNYPAARI</sequence>
<accession>A0A5N6EUA7</accession>
<name>A0A5N6EUA7_9EURO</name>
<dbReference type="Proteomes" id="UP000326799">
    <property type="component" value="Unassembled WGS sequence"/>
</dbReference>
<evidence type="ECO:0000313" key="2">
    <source>
        <dbReference type="Proteomes" id="UP000326799"/>
    </source>
</evidence>
<dbReference type="EMBL" id="ML733428">
    <property type="protein sequence ID" value="KAB8220473.1"/>
    <property type="molecule type" value="Genomic_DNA"/>
</dbReference>
<keyword evidence="2" id="KW-1185">Reference proteome</keyword>
<dbReference type="AlphaFoldDB" id="A0A5N6EUA7"/>
<organism evidence="1 2">
    <name type="scientific">Aspergillus novoparasiticus</name>
    <dbReference type="NCBI Taxonomy" id="986946"/>
    <lineage>
        <taxon>Eukaryota</taxon>
        <taxon>Fungi</taxon>
        <taxon>Dikarya</taxon>
        <taxon>Ascomycota</taxon>
        <taxon>Pezizomycotina</taxon>
        <taxon>Eurotiomycetes</taxon>
        <taxon>Eurotiomycetidae</taxon>
        <taxon>Eurotiales</taxon>
        <taxon>Aspergillaceae</taxon>
        <taxon>Aspergillus</taxon>
        <taxon>Aspergillus subgen. Circumdati</taxon>
    </lineage>
</organism>
<gene>
    <name evidence="1" type="ORF">BDV33DRAFT_171998</name>
</gene>
<reference evidence="1 2" key="1">
    <citation type="submission" date="2019-04" db="EMBL/GenBank/DDBJ databases">
        <title>Fungal friends and foes A comparative genomics study of 23 Aspergillus species from section Flavi.</title>
        <authorList>
            <consortium name="DOE Joint Genome Institute"/>
            <person name="Kjaerbolling I."/>
            <person name="Vesth T.C."/>
            <person name="Frisvad J.C."/>
            <person name="Nybo J.L."/>
            <person name="Theobald S."/>
            <person name="Kildgaard S."/>
            <person name="Petersen T.I."/>
            <person name="Kuo A."/>
            <person name="Sato A."/>
            <person name="Lyhne E.K."/>
            <person name="Kogle M.E."/>
            <person name="Wiebenga A."/>
            <person name="Kun R.S."/>
            <person name="Lubbers R.J."/>
            <person name="Makela M.R."/>
            <person name="Barry K."/>
            <person name="Chovatia M."/>
            <person name="Clum A."/>
            <person name="Daum C."/>
            <person name="Haridas S."/>
            <person name="He G."/>
            <person name="LaButti K."/>
            <person name="Lipzen A."/>
            <person name="Mondo S."/>
            <person name="Pangilinan J."/>
            <person name="Riley R."/>
            <person name="Salamov A."/>
            <person name="Simmons B.A."/>
            <person name="Magnuson J.K."/>
            <person name="Henrissat B."/>
            <person name="Mortensen U.H."/>
            <person name="Larsen T.O."/>
            <person name="De vries R.P."/>
            <person name="Grigoriev I.V."/>
            <person name="Machida M."/>
            <person name="Baker S.E."/>
            <person name="Andersen M.R."/>
        </authorList>
    </citation>
    <scope>NUCLEOTIDE SEQUENCE [LARGE SCALE GENOMIC DNA]</scope>
    <source>
        <strain evidence="1 2">CBS 126849</strain>
    </source>
</reference>
<evidence type="ECO:0000313" key="1">
    <source>
        <dbReference type="EMBL" id="KAB8220473.1"/>
    </source>
</evidence>
<proteinExistence type="predicted"/>